<reference evidence="3 4" key="1">
    <citation type="journal article" date="2016" name="Nat. Commun.">
        <title>Thousands of microbial genomes shed light on interconnected biogeochemical processes in an aquifer system.</title>
        <authorList>
            <person name="Anantharaman K."/>
            <person name="Brown C.T."/>
            <person name="Hug L.A."/>
            <person name="Sharon I."/>
            <person name="Castelle C.J."/>
            <person name="Probst A.J."/>
            <person name="Thomas B.C."/>
            <person name="Singh A."/>
            <person name="Wilkins M.J."/>
            <person name="Karaoz U."/>
            <person name="Brodie E.L."/>
            <person name="Williams K.H."/>
            <person name="Hubbard S.S."/>
            <person name="Banfield J.F."/>
        </authorList>
    </citation>
    <scope>NUCLEOTIDE SEQUENCE [LARGE SCALE GENOMIC DNA]</scope>
</reference>
<feature type="transmembrane region" description="Helical" evidence="2">
    <location>
        <begin position="24"/>
        <end position="47"/>
    </location>
</feature>
<keyword evidence="2" id="KW-0812">Transmembrane</keyword>
<accession>A0A1F5CB34</accession>
<dbReference type="InterPro" id="IPR024414">
    <property type="entry name" value="Uncharacterised_PrgI"/>
</dbReference>
<evidence type="ECO:0008006" key="5">
    <source>
        <dbReference type="Google" id="ProtNLM"/>
    </source>
</evidence>
<proteinExistence type="predicted"/>
<evidence type="ECO:0000256" key="2">
    <source>
        <dbReference type="SAM" id="Phobius"/>
    </source>
</evidence>
<evidence type="ECO:0000313" key="4">
    <source>
        <dbReference type="Proteomes" id="UP000177197"/>
    </source>
</evidence>
<sequence>MQYQIPQFIDIEDRIIGPLTLKQFMYLAAAAAIILISWFLFTFWFWFLTSIPVAAFALALAFLKVNGRPFIFFIFSFFAYIFRPRLYVWTQKRGETEKPEAQITAPVAEEKPAPQEEKVSRSRLRELALNLDVAAKRKTNQE</sequence>
<comment type="caution">
    <text evidence="3">The sequence shown here is derived from an EMBL/GenBank/DDBJ whole genome shotgun (WGS) entry which is preliminary data.</text>
</comment>
<evidence type="ECO:0000313" key="3">
    <source>
        <dbReference type="EMBL" id="OGD40061.1"/>
    </source>
</evidence>
<gene>
    <name evidence="3" type="ORF">A3I30_02440</name>
</gene>
<evidence type="ECO:0000256" key="1">
    <source>
        <dbReference type="SAM" id="MobiDB-lite"/>
    </source>
</evidence>
<dbReference type="AlphaFoldDB" id="A0A1F5CB34"/>
<dbReference type="Pfam" id="PF12666">
    <property type="entry name" value="PrgI"/>
    <property type="match status" value="1"/>
</dbReference>
<feature type="compositionally biased region" description="Basic and acidic residues" evidence="1">
    <location>
        <begin position="108"/>
        <end position="121"/>
    </location>
</feature>
<dbReference type="EMBL" id="MEYV01000013">
    <property type="protein sequence ID" value="OGD40061.1"/>
    <property type="molecule type" value="Genomic_DNA"/>
</dbReference>
<feature type="region of interest" description="Disordered" evidence="1">
    <location>
        <begin position="96"/>
        <end position="121"/>
    </location>
</feature>
<feature type="transmembrane region" description="Helical" evidence="2">
    <location>
        <begin position="53"/>
        <end position="82"/>
    </location>
</feature>
<name>A0A1F5CB34_9BACT</name>
<protein>
    <recommendedName>
        <fullName evidence="5">PrgI family protein</fullName>
    </recommendedName>
</protein>
<keyword evidence="2" id="KW-0472">Membrane</keyword>
<keyword evidence="2" id="KW-1133">Transmembrane helix</keyword>
<dbReference type="Proteomes" id="UP000177197">
    <property type="component" value="Unassembled WGS sequence"/>
</dbReference>
<organism evidence="3 4">
    <name type="scientific">Candidatus Azambacteria bacterium RIFCSPLOWO2_02_FULL_44_14</name>
    <dbReference type="NCBI Taxonomy" id="1797306"/>
    <lineage>
        <taxon>Bacteria</taxon>
        <taxon>Candidatus Azamiibacteriota</taxon>
    </lineage>
</organism>